<dbReference type="AlphaFoldDB" id="A0A0E0F450"/>
<dbReference type="Gene3D" id="2.60.40.790">
    <property type="match status" value="1"/>
</dbReference>
<keyword evidence="5" id="KW-1185">Reference proteome</keyword>
<evidence type="ECO:0000256" key="1">
    <source>
        <dbReference type="PROSITE-ProRule" id="PRU00285"/>
    </source>
</evidence>
<dbReference type="Gramene" id="OMERI11G06940.1">
    <property type="protein sequence ID" value="OMERI11G06940.1"/>
    <property type="gene ID" value="OMERI11G06940"/>
</dbReference>
<sequence>MPPGADMVRVAARLDDGVLTVTVPKVPGHRGREPRVVAIDGAGAGEKEAEVVTASKAEM</sequence>
<proteinExistence type="inferred from homology"/>
<evidence type="ECO:0000313" key="5">
    <source>
        <dbReference type="Proteomes" id="UP000008021"/>
    </source>
</evidence>
<dbReference type="EnsemblPlants" id="OMERI11G06940.1">
    <property type="protein sequence ID" value="OMERI11G06940.1"/>
    <property type="gene ID" value="OMERI11G06940"/>
</dbReference>
<dbReference type="GO" id="GO:0009408">
    <property type="term" value="P:response to heat"/>
    <property type="evidence" value="ECO:0007669"/>
    <property type="project" value="UniProtKB-ARBA"/>
</dbReference>
<dbReference type="InterPro" id="IPR002068">
    <property type="entry name" value="A-crystallin/Hsp20_dom"/>
</dbReference>
<reference evidence="4" key="2">
    <citation type="submission" date="2018-05" db="EMBL/GenBank/DDBJ databases">
        <title>OmerRS3 (Oryza meridionalis Reference Sequence Version 3).</title>
        <authorList>
            <person name="Zhang J."/>
            <person name="Kudrna D."/>
            <person name="Lee S."/>
            <person name="Talag J."/>
            <person name="Welchert J."/>
            <person name="Wing R.A."/>
        </authorList>
    </citation>
    <scope>NUCLEOTIDE SEQUENCE [LARGE SCALE GENOMIC DNA]</scope>
    <source>
        <strain evidence="4">cv. OR44</strain>
    </source>
</reference>
<evidence type="ECO:0000313" key="4">
    <source>
        <dbReference type="EnsemblPlants" id="OMERI11G06940.1"/>
    </source>
</evidence>
<dbReference type="Proteomes" id="UP000008021">
    <property type="component" value="Chromosome 11"/>
</dbReference>
<dbReference type="InterPro" id="IPR008978">
    <property type="entry name" value="HSP20-like_chaperone"/>
</dbReference>
<dbReference type="STRING" id="40149.A0A0E0F450"/>
<comment type="similarity">
    <text evidence="1 2">Belongs to the small heat shock protein (HSP20) family.</text>
</comment>
<dbReference type="HOGENOM" id="CLU_2964811_0_0_1"/>
<dbReference type="Pfam" id="PF00011">
    <property type="entry name" value="HSP20"/>
    <property type="match status" value="1"/>
</dbReference>
<reference evidence="4" key="1">
    <citation type="submission" date="2015-04" db="UniProtKB">
        <authorList>
            <consortium name="EnsemblPlants"/>
        </authorList>
    </citation>
    <scope>IDENTIFICATION</scope>
</reference>
<organism evidence="4">
    <name type="scientific">Oryza meridionalis</name>
    <dbReference type="NCBI Taxonomy" id="40149"/>
    <lineage>
        <taxon>Eukaryota</taxon>
        <taxon>Viridiplantae</taxon>
        <taxon>Streptophyta</taxon>
        <taxon>Embryophyta</taxon>
        <taxon>Tracheophyta</taxon>
        <taxon>Spermatophyta</taxon>
        <taxon>Magnoliopsida</taxon>
        <taxon>Liliopsida</taxon>
        <taxon>Poales</taxon>
        <taxon>Poaceae</taxon>
        <taxon>BOP clade</taxon>
        <taxon>Oryzoideae</taxon>
        <taxon>Oryzeae</taxon>
        <taxon>Oryzinae</taxon>
        <taxon>Oryza</taxon>
    </lineage>
</organism>
<name>A0A0E0F450_9ORYZ</name>
<evidence type="ECO:0000259" key="3">
    <source>
        <dbReference type="PROSITE" id="PS01031"/>
    </source>
</evidence>
<evidence type="ECO:0000256" key="2">
    <source>
        <dbReference type="RuleBase" id="RU003616"/>
    </source>
</evidence>
<dbReference type="SUPFAM" id="SSF49764">
    <property type="entry name" value="HSP20-like chaperones"/>
    <property type="match status" value="1"/>
</dbReference>
<dbReference type="CDD" id="cd06464">
    <property type="entry name" value="ACD_sHsps-like"/>
    <property type="match status" value="1"/>
</dbReference>
<protein>
    <recommendedName>
        <fullName evidence="3">SHSP domain-containing protein</fullName>
    </recommendedName>
</protein>
<feature type="domain" description="SHSP" evidence="3">
    <location>
        <begin position="1"/>
        <end position="40"/>
    </location>
</feature>
<accession>A0A0E0F450</accession>
<dbReference type="PROSITE" id="PS01031">
    <property type="entry name" value="SHSP"/>
    <property type="match status" value="1"/>
</dbReference>